<dbReference type="Proteomes" id="UP000077154">
    <property type="component" value="Unassembled WGS sequence"/>
</dbReference>
<feature type="compositionally biased region" description="Polar residues" evidence="1">
    <location>
        <begin position="948"/>
        <end position="964"/>
    </location>
</feature>
<feature type="compositionally biased region" description="Polar residues" evidence="1">
    <location>
        <begin position="987"/>
        <end position="1007"/>
    </location>
</feature>
<feature type="compositionally biased region" description="Acidic residues" evidence="1">
    <location>
        <begin position="234"/>
        <end position="243"/>
    </location>
</feature>
<dbReference type="Gene3D" id="1.10.20.10">
    <property type="entry name" value="Histone, subunit A"/>
    <property type="match status" value="1"/>
</dbReference>
<organism evidence="3">
    <name type="scientific">Pseudogymnoascus destructans</name>
    <dbReference type="NCBI Taxonomy" id="655981"/>
    <lineage>
        <taxon>Eukaryota</taxon>
        <taxon>Fungi</taxon>
        <taxon>Dikarya</taxon>
        <taxon>Ascomycota</taxon>
        <taxon>Pezizomycotina</taxon>
        <taxon>Leotiomycetes</taxon>
        <taxon>Thelebolales</taxon>
        <taxon>Thelebolaceae</taxon>
        <taxon>Pseudogymnoascus</taxon>
    </lineage>
</organism>
<protein>
    <recommendedName>
        <fullName evidence="2">Clr5 domain-containing protein</fullName>
    </recommendedName>
</protein>
<feature type="region of interest" description="Disordered" evidence="1">
    <location>
        <begin position="855"/>
        <end position="1219"/>
    </location>
</feature>
<sequence>MRANRHDTPLRHRTIYIQWPNIMEPSFKRQRISATQGQQRHSPGYDGHSRSYDPPTFRQPPNPINSAIYNRNNDSTKFYGPVNAREGPANPEDAEFDDDEESGEEFYGEDAPEADLQATRQELDNNLKSTFEAIFEKYGKDFTGVGDEIDLRTGGIIVDNGHVAEMHAETDAGEARGRGMLRAFTEEPKHARLPQEDVEGSDATDDAHEDTDTDYHARGRQMLRAFTQEPEFGRDEDENEYDGDTSKLNPIDEDESDDDDILYQSSGVIPAKSMAPPPRPPIYKQYQQKPQSRFHAPKSVPRQRLWSTGAVDTSEPDILGQFGQELGPRIVEYVSRQKSVDEGSIDPKWRTPALPAATAGKRPILKSMILQPDIERSRSPNGDSLWAPQKKRRRRWRKAQMMDKGPSGESETVLRDRTVIPREKITRSSVSAQAALPPKSGQVDAPQNPPLQDLASDSAGQNADDDPFGDNEPGNDGSPGDSAAGISYSPKLARRKNQRPGKSIMCVPRNKYTDAEDKQILEWCKYVYHETEFGFWGEPHWELLSQKNPRHSGTAYRQRYRKFYDRNGGQHLFLELGMASQDAPKDSSVEPGPPTDSDATVRSPRLNQTTEGPPFVEHTFAKTMAAFQKVSDPPEIQPIPPAEGSPVEGTPKEAAGKPPRGATARFEPFKELLHKLYIVEGRSLTKVMRIMELQHEFTENHSQYRKHFREWGFKKTGHWWEQPEYAGMTYFEAFNKFRRKERKKNNQLRKMAMKGVILPTPDPDEMDQVEPQNIERRARRMKRLEKTGQLPALDHDETEQSLAEIGDDQGNDDSGPLFERGDDDQSYNDPGPIFERGDSYDFSKLLQGASDYISPNSATAMEGEDQMVELPKNRSEHNHSPEIIYAGRSLRSRVIPNSQSSQDLMSPSTSQAKQDKVTAPMEALSRDALDPSYMFSDEEDEAAPVAPQTGTSDPQTSSATTESPKPQPLSDSAPLITPPAQEPDVPSQDTPAKTSPAKQRDAVTTSVEIKDEPETVGGGLGDIYSLPRSPPRLPTAPHPATSGSGLRVIITQPDSSSPLTSPARTHTPPNTLPTSSASKATPKRRTVRESTLRRSQASLLRLSATPTPRRNPLERSTSRPRFVSRSGKGSVRSRASMTPLSMLAVRSPLRHDDEENEDEDGGQDVIQPLSRRSRAVGGGMSYLSTPKGDGAGASVTGTPSRRGGIKHGNEMKSEDGKMIQTPGGAWRRCGESGYKCGRGFCFRCSVGGEGEVGM</sequence>
<feature type="compositionally biased region" description="Basic and acidic residues" evidence="1">
    <location>
        <begin position="186"/>
        <end position="195"/>
    </location>
</feature>
<reference evidence="3" key="1">
    <citation type="submission" date="2016-03" db="EMBL/GenBank/DDBJ databases">
        <title>Updated assembly of Pseudogymnoascus destructans, the fungus causing white-nose syndrome of bats.</title>
        <authorList>
            <person name="Palmer J.M."/>
            <person name="Drees K.P."/>
            <person name="Foster J.T."/>
            <person name="Lindner D.L."/>
        </authorList>
    </citation>
    <scope>NUCLEOTIDE SEQUENCE [LARGE SCALE GENOMIC DNA]</scope>
    <source>
        <strain evidence="3">20631-21</strain>
    </source>
</reference>
<dbReference type="Gene3D" id="1.10.10.60">
    <property type="entry name" value="Homeodomain-like"/>
    <property type="match status" value="1"/>
</dbReference>
<dbReference type="GO" id="GO:0005634">
    <property type="term" value="C:nucleus"/>
    <property type="evidence" value="ECO:0007669"/>
    <property type="project" value="InterPro"/>
</dbReference>
<feature type="compositionally biased region" description="Polar residues" evidence="1">
    <location>
        <begin position="1052"/>
        <end position="1079"/>
    </location>
</feature>
<accession>A0A177A9D3</accession>
<dbReference type="PANTHER" id="PTHR15992:SF5">
    <property type="entry name" value="HOLLIDAY JUNCTION RECOGNITION PROTEIN"/>
    <property type="match status" value="1"/>
</dbReference>
<feature type="compositionally biased region" description="Polar residues" evidence="1">
    <location>
        <begin position="597"/>
        <end position="611"/>
    </location>
</feature>
<dbReference type="InterPro" id="IPR025676">
    <property type="entry name" value="Clr5_dom"/>
</dbReference>
<dbReference type="EMBL" id="KV441397">
    <property type="protein sequence ID" value="OAF58360.1"/>
    <property type="molecule type" value="Genomic_DNA"/>
</dbReference>
<dbReference type="GO" id="GO:0042393">
    <property type="term" value="F:histone binding"/>
    <property type="evidence" value="ECO:0007669"/>
    <property type="project" value="InterPro"/>
</dbReference>
<feature type="compositionally biased region" description="Acidic residues" evidence="1">
    <location>
        <begin position="92"/>
        <end position="111"/>
    </location>
</feature>
<feature type="compositionally biased region" description="Basic and acidic residues" evidence="1">
    <location>
        <begin position="871"/>
        <end position="880"/>
    </location>
</feature>
<dbReference type="InterPro" id="IPR018465">
    <property type="entry name" value="Scm3/HJURP"/>
</dbReference>
<feature type="compositionally biased region" description="Polar residues" evidence="1">
    <location>
        <begin position="64"/>
        <end position="76"/>
    </location>
</feature>
<gene>
    <name evidence="3" type="ORF">VC83_06599</name>
</gene>
<feature type="compositionally biased region" description="Basic and acidic residues" evidence="1">
    <location>
        <begin position="412"/>
        <end position="426"/>
    </location>
</feature>
<proteinExistence type="predicted"/>
<feature type="compositionally biased region" description="Acidic residues" evidence="1">
    <location>
        <begin position="251"/>
        <end position="261"/>
    </location>
</feature>
<dbReference type="OrthoDB" id="2420608at2759"/>
<dbReference type="PANTHER" id="PTHR15992">
    <property type="entry name" value="HOLLIDAY JUNCTION RECOGNITION PROTEIN"/>
    <property type="match status" value="1"/>
</dbReference>
<dbReference type="Pfam" id="PF10384">
    <property type="entry name" value="Scm3"/>
    <property type="match status" value="1"/>
</dbReference>
<feature type="region of interest" description="Disordered" evidence="1">
    <location>
        <begin position="29"/>
        <end position="111"/>
    </location>
</feature>
<feature type="region of interest" description="Disordered" evidence="1">
    <location>
        <begin position="186"/>
        <end position="213"/>
    </location>
</feature>
<dbReference type="CDD" id="cd11655">
    <property type="entry name" value="rap1_myb-like"/>
    <property type="match status" value="1"/>
</dbReference>
<dbReference type="AlphaFoldDB" id="A0A177A9D3"/>
<feature type="region of interest" description="Disordered" evidence="1">
    <location>
        <begin position="225"/>
        <end position="304"/>
    </location>
</feature>
<feature type="compositionally biased region" description="Low complexity" evidence="1">
    <location>
        <begin position="1093"/>
        <end position="1105"/>
    </location>
</feature>
<dbReference type="InterPro" id="IPR009057">
    <property type="entry name" value="Homeodomain-like_sf"/>
</dbReference>
<name>A0A177A9D3_9PEZI</name>
<feature type="compositionally biased region" description="Basic residues" evidence="1">
    <location>
        <begin position="389"/>
        <end position="398"/>
    </location>
</feature>
<feature type="compositionally biased region" description="Polar residues" evidence="1">
    <location>
        <begin position="895"/>
        <end position="912"/>
    </location>
</feature>
<evidence type="ECO:0000256" key="1">
    <source>
        <dbReference type="SAM" id="MobiDB-lite"/>
    </source>
</evidence>
<feature type="compositionally biased region" description="Polar residues" evidence="1">
    <location>
        <begin position="32"/>
        <end position="41"/>
    </location>
</feature>
<feature type="compositionally biased region" description="Basic and acidic residues" evidence="1">
    <location>
        <begin position="340"/>
        <end position="349"/>
    </location>
</feature>
<feature type="region of interest" description="Disordered" evidence="1">
    <location>
        <begin position="340"/>
        <end position="505"/>
    </location>
</feature>
<dbReference type="eggNOG" id="ENOG502SCHT">
    <property type="taxonomic scope" value="Eukaryota"/>
</dbReference>
<evidence type="ECO:0000259" key="2">
    <source>
        <dbReference type="Pfam" id="PF14420"/>
    </source>
</evidence>
<feature type="compositionally biased region" description="Pro residues" evidence="1">
    <location>
        <begin position="1028"/>
        <end position="1037"/>
    </location>
</feature>
<dbReference type="InterPro" id="IPR009072">
    <property type="entry name" value="Histone-fold"/>
</dbReference>
<feature type="compositionally biased region" description="Basic and acidic residues" evidence="1">
    <location>
        <begin position="1207"/>
        <end position="1217"/>
    </location>
</feature>
<feature type="compositionally biased region" description="Low complexity" evidence="1">
    <location>
        <begin position="282"/>
        <end position="291"/>
    </location>
</feature>
<feature type="region of interest" description="Disordered" evidence="1">
    <location>
        <begin position="580"/>
        <end position="614"/>
    </location>
</feature>
<dbReference type="GeneID" id="36289657"/>
<dbReference type="VEuPathDB" id="FungiDB:GMDG_08117"/>
<feature type="region of interest" description="Disordered" evidence="1">
    <location>
        <begin position="786"/>
        <end position="835"/>
    </location>
</feature>
<feature type="domain" description="Clr5" evidence="2">
    <location>
        <begin position="665"/>
        <end position="715"/>
    </location>
</feature>
<dbReference type="GO" id="GO:0046982">
    <property type="term" value="F:protein heterodimerization activity"/>
    <property type="evidence" value="ECO:0007669"/>
    <property type="project" value="InterPro"/>
</dbReference>
<dbReference type="RefSeq" id="XP_024323645.1">
    <property type="nucleotide sequence ID" value="XM_024470194.1"/>
</dbReference>
<dbReference type="Pfam" id="PF14420">
    <property type="entry name" value="Clr5"/>
    <property type="match status" value="1"/>
</dbReference>
<feature type="region of interest" description="Disordered" evidence="1">
    <location>
        <begin position="631"/>
        <end position="662"/>
    </location>
</feature>
<feature type="compositionally biased region" description="Low complexity" evidence="1">
    <location>
        <begin position="1121"/>
        <end position="1134"/>
    </location>
</feature>
<evidence type="ECO:0000313" key="3">
    <source>
        <dbReference type="EMBL" id="OAF58360.1"/>
    </source>
</evidence>
<dbReference type="SUPFAM" id="SSF46689">
    <property type="entry name" value="Homeodomain-like"/>
    <property type="match status" value="1"/>
</dbReference>
<feature type="compositionally biased region" description="Acidic residues" evidence="1">
    <location>
        <begin position="196"/>
        <end position="212"/>
    </location>
</feature>